<comment type="function">
    <text evidence="1">Lytic polysaccharide monooxygenase (LMPO) that depolymerizes crystalline and amorphous polysaccharides via the oxidation of scissile alpha- or beta-(1-4)-glycosidic bonds, yielding C1 and/or C4 oxidation products. Catalysis by LPMOs requires the reduction of the active-site copper from Cu(II) to Cu(I) by a reducing agent and H(2)O(2) or O(2) as a cosubstrate.</text>
</comment>
<dbReference type="GO" id="GO:0008810">
    <property type="term" value="F:cellulase activity"/>
    <property type="evidence" value="ECO:0007669"/>
    <property type="project" value="UniProtKB-UniRule"/>
</dbReference>
<keyword evidence="1" id="KW-0136">Cellulose degradation</keyword>
<gene>
    <name evidence="3" type="ORF">N0V83_008955</name>
</gene>
<dbReference type="Gene3D" id="2.70.50.70">
    <property type="match status" value="1"/>
</dbReference>
<dbReference type="GO" id="GO:0005576">
    <property type="term" value="C:extracellular region"/>
    <property type="evidence" value="ECO:0007669"/>
    <property type="project" value="UniProtKB-SubCell"/>
</dbReference>
<evidence type="ECO:0000313" key="3">
    <source>
        <dbReference type="EMBL" id="KAJ4365334.1"/>
    </source>
</evidence>
<dbReference type="EMBL" id="JAPEUY010000016">
    <property type="protein sequence ID" value="KAJ4365334.1"/>
    <property type="molecule type" value="Genomic_DNA"/>
</dbReference>
<keyword evidence="1" id="KW-0119">Carbohydrate metabolism</keyword>
<comment type="catalytic activity">
    <reaction evidence="1">
        <text>[(1-&gt;4)-beta-D-glucosyl]n+m + reduced acceptor + O2 = 4-dehydro-beta-D-glucosyl-[(1-&gt;4)-beta-D-glucosyl]n-1 + [(1-&gt;4)-beta-D-glucosyl]m + acceptor + H2O.</text>
        <dbReference type="EC" id="1.14.99.56"/>
    </reaction>
</comment>
<accession>A0A9W8Y2F7</accession>
<evidence type="ECO:0000313" key="4">
    <source>
        <dbReference type="Proteomes" id="UP001140560"/>
    </source>
</evidence>
<reference evidence="3" key="1">
    <citation type="submission" date="2022-10" db="EMBL/GenBank/DDBJ databases">
        <title>Tapping the CABI collections for fungal endophytes: first genome assemblies for Collariella, Neodidymelliopsis, Ascochyta clinopodiicola, Didymella pomorum, Didymosphaeria variabile, Neocosmospora piperis and Neocucurbitaria cava.</title>
        <authorList>
            <person name="Hill R."/>
        </authorList>
    </citation>
    <scope>NUCLEOTIDE SEQUENCE</scope>
    <source>
        <strain evidence="3">IMI 356814</strain>
    </source>
</reference>
<dbReference type="GO" id="GO:0030248">
    <property type="term" value="F:cellulose binding"/>
    <property type="evidence" value="ECO:0007669"/>
    <property type="project" value="UniProtKB-UniRule"/>
</dbReference>
<organism evidence="3 4">
    <name type="scientific">Neocucurbitaria cava</name>
    <dbReference type="NCBI Taxonomy" id="798079"/>
    <lineage>
        <taxon>Eukaryota</taxon>
        <taxon>Fungi</taxon>
        <taxon>Dikarya</taxon>
        <taxon>Ascomycota</taxon>
        <taxon>Pezizomycotina</taxon>
        <taxon>Dothideomycetes</taxon>
        <taxon>Pleosporomycetidae</taxon>
        <taxon>Pleosporales</taxon>
        <taxon>Pleosporineae</taxon>
        <taxon>Cucurbitariaceae</taxon>
        <taxon>Neocucurbitaria</taxon>
    </lineage>
</organism>
<comment type="caution">
    <text evidence="3">The sequence shown here is derived from an EMBL/GenBank/DDBJ whole genome shotgun (WGS) entry which is preliminary data.</text>
</comment>
<dbReference type="OrthoDB" id="2525337at2759"/>
<comment type="domain">
    <text evidence="1">Has a modular structure: an endo-beta-1,4-glucanase catalytic module at the N-terminus, a linker rich in serines and threonines, and a C-terminal carbohydrate-binding module (CBM).</text>
</comment>
<evidence type="ECO:0000259" key="2">
    <source>
        <dbReference type="Pfam" id="PF03443"/>
    </source>
</evidence>
<keyword evidence="4" id="KW-1185">Reference proteome</keyword>
<dbReference type="Pfam" id="PF03443">
    <property type="entry name" value="AA9"/>
    <property type="match status" value="1"/>
</dbReference>
<dbReference type="InterPro" id="IPR005103">
    <property type="entry name" value="AA9_LPMO"/>
</dbReference>
<dbReference type="AlphaFoldDB" id="A0A9W8Y2F7"/>
<sequence>MYQGTFKGVRIPAYNGAAGKGGYNNSPVKDLDSIDLRCNVMGDVQAHDTIKVAPGDNLTFDWYEIMASSLTT</sequence>
<protein>
    <recommendedName>
        <fullName evidence="1">AA9 family lytic polysaccharide monooxygenase</fullName>
        <ecNumber evidence="1">1.14.99.56</ecNumber>
    </recommendedName>
    <alternativeName>
        <fullName evidence="1">Endo-beta-1,4-glucanase</fullName>
    </alternativeName>
    <alternativeName>
        <fullName evidence="1">Glycosyl hydrolase 61 family protein</fullName>
    </alternativeName>
</protein>
<keyword evidence="1" id="KW-0624">Polysaccharide degradation</keyword>
<dbReference type="Proteomes" id="UP001140560">
    <property type="component" value="Unassembled WGS sequence"/>
</dbReference>
<proteinExistence type="predicted"/>
<dbReference type="EC" id="1.14.99.56" evidence="1"/>
<dbReference type="GO" id="GO:0030245">
    <property type="term" value="P:cellulose catabolic process"/>
    <property type="evidence" value="ECO:0007669"/>
    <property type="project" value="UniProtKB-UniRule"/>
</dbReference>
<comment type="subcellular location">
    <subcellularLocation>
        <location evidence="1">Secreted</location>
    </subcellularLocation>
</comment>
<feature type="domain" description="Auxiliary Activity family 9 catalytic" evidence="2">
    <location>
        <begin position="21"/>
        <end position="64"/>
    </location>
</feature>
<name>A0A9W8Y2F7_9PLEO</name>
<evidence type="ECO:0000256" key="1">
    <source>
        <dbReference type="RuleBase" id="RU368122"/>
    </source>
</evidence>
<keyword evidence="1" id="KW-0964">Secreted</keyword>
<keyword evidence="1" id="KW-1015">Disulfide bond</keyword>